<keyword evidence="2" id="KW-1185">Reference proteome</keyword>
<protein>
    <submittedName>
        <fullName evidence="1">Uncharacterized protein</fullName>
    </submittedName>
</protein>
<comment type="caution">
    <text evidence="1">The sequence shown here is derived from an EMBL/GenBank/DDBJ whole genome shotgun (WGS) entry which is preliminary data.</text>
</comment>
<dbReference type="RefSeq" id="WP_173570799.1">
    <property type="nucleotide sequence ID" value="NZ_WOSY01000012.1"/>
</dbReference>
<reference evidence="1 2" key="1">
    <citation type="journal article" date="2020" name="Int. J. Syst. Evol. Microbiol.">
        <title>Novel acetic acid bacteria from cider fermentations: Acetobacter conturbans sp. nov. and Acetobacter fallax sp. nov.</title>
        <authorList>
            <person name="Sombolestani A.S."/>
            <person name="Cleenwerck I."/>
            <person name="Cnockaert M."/>
            <person name="Borremans W."/>
            <person name="Wieme A.D."/>
            <person name="De Vuyst L."/>
            <person name="Vandamme P."/>
        </authorList>
    </citation>
    <scope>NUCLEOTIDE SEQUENCE [LARGE SCALE GENOMIC DNA]</scope>
    <source>
        <strain evidence="1 2">LMG 1627</strain>
    </source>
</reference>
<dbReference type="EMBL" id="WOSY01000012">
    <property type="protein sequence ID" value="NHN89474.1"/>
    <property type="molecule type" value="Genomic_DNA"/>
</dbReference>
<dbReference type="Proteomes" id="UP000631653">
    <property type="component" value="Unassembled WGS sequence"/>
</dbReference>
<gene>
    <name evidence="1" type="ORF">GOB81_12670</name>
</gene>
<sequence>MSDRTTISSATEVDLMQIVALHRLLDFAVSESLAGNVDDSVMEGVVILTRMVGHKVRLVANRVLGGDAASRNDCNPCCE</sequence>
<organism evidence="1 2">
    <name type="scientific">Acetobacter conturbans</name>
    <dbReference type="NCBI Taxonomy" id="1737472"/>
    <lineage>
        <taxon>Bacteria</taxon>
        <taxon>Pseudomonadati</taxon>
        <taxon>Pseudomonadota</taxon>
        <taxon>Alphaproteobacteria</taxon>
        <taxon>Acetobacterales</taxon>
        <taxon>Acetobacteraceae</taxon>
        <taxon>Acetobacter</taxon>
    </lineage>
</organism>
<name>A0ABX0K1B9_9PROT</name>
<accession>A0ABX0K1B9</accession>
<evidence type="ECO:0000313" key="2">
    <source>
        <dbReference type="Proteomes" id="UP000631653"/>
    </source>
</evidence>
<evidence type="ECO:0000313" key="1">
    <source>
        <dbReference type="EMBL" id="NHN89474.1"/>
    </source>
</evidence>
<proteinExistence type="predicted"/>